<dbReference type="Gene3D" id="3.20.140.10">
    <property type="entry name" value="nicotinate phosphoribosyltransferase"/>
    <property type="match status" value="1"/>
</dbReference>
<sequence length="493" mass="53807">MSLLHTDGYKFSMAEAGWPLRQETFYYAHRKGAAAVLPFDAEAEVRKLMPEPTEEDYRYLASHEYEMGAGFKAAVLRRDRVIIRALPKGAWFLPREPAFSLSGPSALISWLEPQVLHLHYRIQIATLALTDPAALAAEVATVTCDDQKNIVLATLDSVGVRAPVAITVDSDAYFQRVKACAAQLASIVGDPARIFEVGLRAATCLSQHAIALEACKAAGVRRTSHVAAARALDMIPVGTMGHEHVQRYGSDEAAFRAMRDRRPGRSSYLLDTFDTIRSGIPAAYRLMEEGYQSGDSIRYDSGDKEAQYRFAAKEARKRGIRSVQILEDGFDAALTEKFEVLRREVGWGPDEQFYGYGGYLIARTSGTSLVRDRVAAVYKLSQTATSPTMKFGDDDHAGKESVPGNPVVFRRRSGDVRGGPRGVIGQVGEPPPAGYVQLTGEVAEVDGQGRGLGSTRPEGARGAHDVALSPETVAMATKLRQQREALVERQAFA</sequence>
<evidence type="ECO:0000256" key="3">
    <source>
        <dbReference type="ARBA" id="ARBA00022553"/>
    </source>
</evidence>
<dbReference type="EC" id="6.3.4.21" evidence="2"/>
<keyword evidence="7" id="KW-0328">Glycosyltransferase</keyword>
<evidence type="ECO:0000256" key="6">
    <source>
        <dbReference type="SAM" id="MobiDB-lite"/>
    </source>
</evidence>
<comment type="pathway">
    <text evidence="1">Cofactor biosynthesis; NAD(+) biosynthesis; nicotinate D-ribonucleotide from nicotinate: step 1/1.</text>
</comment>
<dbReference type="InterPro" id="IPR036068">
    <property type="entry name" value="Nicotinate_pribotase-like_C"/>
</dbReference>
<dbReference type="PANTHER" id="PTHR11098">
    <property type="entry name" value="NICOTINATE PHOSPHORIBOSYLTRANSFERASE"/>
    <property type="match status" value="1"/>
</dbReference>
<dbReference type="RefSeq" id="WP_394833086.1">
    <property type="nucleotide sequence ID" value="NZ_CP089929.1"/>
</dbReference>
<name>A0ABZ2KXP9_9BACT</name>
<gene>
    <name evidence="7" type="ORF">LVJ94_41960</name>
</gene>
<dbReference type="GO" id="GO:0016757">
    <property type="term" value="F:glycosyltransferase activity"/>
    <property type="evidence" value="ECO:0007669"/>
    <property type="project" value="UniProtKB-KW"/>
</dbReference>
<dbReference type="SUPFAM" id="SSF54675">
    <property type="entry name" value="Nicotinate/Quinolinate PRTase N-terminal domain-like"/>
    <property type="match status" value="1"/>
</dbReference>
<dbReference type="PANTHER" id="PTHR11098:SF1">
    <property type="entry name" value="NICOTINATE PHOSPHORIBOSYLTRANSFERASE"/>
    <property type="match status" value="1"/>
</dbReference>
<keyword evidence="5" id="KW-0662">Pyridine nucleotide biosynthesis</keyword>
<feature type="region of interest" description="Disordered" evidence="6">
    <location>
        <begin position="413"/>
        <end position="432"/>
    </location>
</feature>
<evidence type="ECO:0000256" key="1">
    <source>
        <dbReference type="ARBA" id="ARBA00004952"/>
    </source>
</evidence>
<dbReference type="Proteomes" id="UP001374803">
    <property type="component" value="Chromosome"/>
</dbReference>
<organism evidence="7 8">
    <name type="scientific">Pendulispora rubella</name>
    <dbReference type="NCBI Taxonomy" id="2741070"/>
    <lineage>
        <taxon>Bacteria</taxon>
        <taxon>Pseudomonadati</taxon>
        <taxon>Myxococcota</taxon>
        <taxon>Myxococcia</taxon>
        <taxon>Myxococcales</taxon>
        <taxon>Sorangiineae</taxon>
        <taxon>Pendulisporaceae</taxon>
        <taxon>Pendulispora</taxon>
    </lineage>
</organism>
<reference evidence="7" key="1">
    <citation type="submission" date="2021-12" db="EMBL/GenBank/DDBJ databases">
        <title>Discovery of the Pendulisporaceae a myxobacterial family with distinct sporulation behavior and unique specialized metabolism.</title>
        <authorList>
            <person name="Garcia R."/>
            <person name="Popoff A."/>
            <person name="Bader C.D."/>
            <person name="Loehr J."/>
            <person name="Walesch S."/>
            <person name="Walt C."/>
            <person name="Boldt J."/>
            <person name="Bunk B."/>
            <person name="Haeckl F.J.F.P.J."/>
            <person name="Gunesch A.P."/>
            <person name="Birkelbach J."/>
            <person name="Nuebel U."/>
            <person name="Pietschmann T."/>
            <person name="Bach T."/>
            <person name="Mueller R."/>
        </authorList>
    </citation>
    <scope>NUCLEOTIDE SEQUENCE</scope>
    <source>
        <strain evidence="7">MSr11367</strain>
    </source>
</reference>
<evidence type="ECO:0000256" key="5">
    <source>
        <dbReference type="ARBA" id="ARBA00022642"/>
    </source>
</evidence>
<keyword evidence="8" id="KW-1185">Reference proteome</keyword>
<dbReference type="InterPro" id="IPR007229">
    <property type="entry name" value="Nic_PRibTrfase-Fam"/>
</dbReference>
<keyword evidence="3" id="KW-0597">Phosphoprotein</keyword>
<proteinExistence type="predicted"/>
<evidence type="ECO:0000256" key="2">
    <source>
        <dbReference type="ARBA" id="ARBA00013236"/>
    </source>
</evidence>
<keyword evidence="4" id="KW-0436">Ligase</keyword>
<evidence type="ECO:0000313" key="8">
    <source>
        <dbReference type="Proteomes" id="UP001374803"/>
    </source>
</evidence>
<protein>
    <recommendedName>
        <fullName evidence="2">nicotinate phosphoribosyltransferase</fullName>
        <ecNumber evidence="2">6.3.4.21</ecNumber>
    </recommendedName>
</protein>
<dbReference type="SUPFAM" id="SSF51690">
    <property type="entry name" value="Nicotinate/Quinolinate PRTase C-terminal domain-like"/>
    <property type="match status" value="1"/>
</dbReference>
<evidence type="ECO:0000313" key="7">
    <source>
        <dbReference type="EMBL" id="WXB03457.1"/>
    </source>
</evidence>
<accession>A0ABZ2KXP9</accession>
<dbReference type="EMBL" id="CP089983">
    <property type="protein sequence ID" value="WXB03457.1"/>
    <property type="molecule type" value="Genomic_DNA"/>
</dbReference>
<evidence type="ECO:0000256" key="4">
    <source>
        <dbReference type="ARBA" id="ARBA00022598"/>
    </source>
</evidence>
<keyword evidence="7" id="KW-0808">Transferase</keyword>